<dbReference type="EMBL" id="LT629750">
    <property type="protein sequence ID" value="SDS94424.1"/>
    <property type="molecule type" value="Genomic_DNA"/>
</dbReference>
<evidence type="ECO:0000313" key="2">
    <source>
        <dbReference type="Proteomes" id="UP000243904"/>
    </source>
</evidence>
<gene>
    <name evidence="1" type="ORF">SAMN05444158_3775</name>
</gene>
<name>A0A1H1WBG4_9BRAD</name>
<dbReference type="RefSeq" id="WP_146688341.1">
    <property type="nucleotide sequence ID" value="NZ_LT629750.1"/>
</dbReference>
<sequence length="95" mass="10583">MHQAANLPFERIVHEFAQWRAVPEDERSQAPAWWWGPAFEVLGMHQPMPSDWCSSLGLPNGSAFTSGADVLLETLADQTTVSRASDFLRKKDKAG</sequence>
<protein>
    <submittedName>
        <fullName evidence="1">Uncharacterized protein</fullName>
    </submittedName>
</protein>
<evidence type="ECO:0000313" key="1">
    <source>
        <dbReference type="EMBL" id="SDS94424.1"/>
    </source>
</evidence>
<reference evidence="2" key="1">
    <citation type="submission" date="2016-10" db="EMBL/GenBank/DDBJ databases">
        <authorList>
            <person name="Varghese N."/>
            <person name="Submissions S."/>
        </authorList>
    </citation>
    <scope>NUCLEOTIDE SEQUENCE [LARGE SCALE GENOMIC DNA]</scope>
    <source>
        <strain evidence="2">GAS369</strain>
    </source>
</reference>
<organism evidence="1 2">
    <name type="scientific">Bradyrhizobium canariense</name>
    <dbReference type="NCBI Taxonomy" id="255045"/>
    <lineage>
        <taxon>Bacteria</taxon>
        <taxon>Pseudomonadati</taxon>
        <taxon>Pseudomonadota</taxon>
        <taxon>Alphaproteobacteria</taxon>
        <taxon>Hyphomicrobiales</taxon>
        <taxon>Nitrobacteraceae</taxon>
        <taxon>Bradyrhizobium</taxon>
    </lineage>
</organism>
<accession>A0A1H1WBG4</accession>
<keyword evidence="2" id="KW-1185">Reference proteome</keyword>
<dbReference type="Proteomes" id="UP000243904">
    <property type="component" value="Chromosome I"/>
</dbReference>
<dbReference type="AlphaFoldDB" id="A0A1H1WBG4"/>
<proteinExistence type="predicted"/>